<keyword evidence="1 2" id="KW-0732">Signal</keyword>
<dbReference type="Gene3D" id="3.20.20.370">
    <property type="entry name" value="Glycoside hydrolase/deacetylase"/>
    <property type="match status" value="1"/>
</dbReference>
<dbReference type="Gene3D" id="2.60.120.260">
    <property type="entry name" value="Galactose-binding domain-like"/>
    <property type="match status" value="1"/>
</dbReference>
<dbReference type="GO" id="GO:0005975">
    <property type="term" value="P:carbohydrate metabolic process"/>
    <property type="evidence" value="ECO:0007669"/>
    <property type="project" value="InterPro"/>
</dbReference>
<dbReference type="InterPro" id="IPR011330">
    <property type="entry name" value="Glyco_hydro/deAcase_b/a-brl"/>
</dbReference>
<dbReference type="GO" id="GO:0016810">
    <property type="term" value="F:hydrolase activity, acting on carbon-nitrogen (but not peptide) bonds"/>
    <property type="evidence" value="ECO:0007669"/>
    <property type="project" value="InterPro"/>
</dbReference>
<evidence type="ECO:0000256" key="1">
    <source>
        <dbReference type="ARBA" id="ARBA00022729"/>
    </source>
</evidence>
<feature type="signal peptide" evidence="2">
    <location>
        <begin position="1"/>
        <end position="36"/>
    </location>
</feature>
<dbReference type="PROSITE" id="PS51677">
    <property type="entry name" value="NODB"/>
    <property type="match status" value="1"/>
</dbReference>
<dbReference type="PANTHER" id="PTHR34216:SF11">
    <property type="entry name" value="CHITOOLIGOSACCHARIDE DEACETYLASE"/>
    <property type="match status" value="1"/>
</dbReference>
<dbReference type="CDD" id="cd10967">
    <property type="entry name" value="CE4_GLA_like_6s"/>
    <property type="match status" value="1"/>
</dbReference>
<dbReference type="SUPFAM" id="SSF88713">
    <property type="entry name" value="Glycoside hydrolase/deacetylase"/>
    <property type="match status" value="1"/>
</dbReference>
<accession>A0A942T0D0</accession>
<evidence type="ECO:0000256" key="2">
    <source>
        <dbReference type="SAM" id="SignalP"/>
    </source>
</evidence>
<sequence length="506" mass="52649">MTRHAQHDRPAALLAVLTALVLVLGGSLAGAVPAQAATTKPLTVSLTFDDGDADQMTAAQVLAQNGLTGTFYIVTGYLGAPGYMQRSDLSTLAAAGNEIGGHTVTHPDMVPLSAAEATRQACQARATLSSWGHQVRSFAYPFASVNQRAQAAVRDCGYTSGRGLGDVKSVTGCADCVTSETLPPRNALLTKAPDQVERSWTLADLQNQVTQAKSRGGWVQLTFHHISDDPALDPAVSPALFAQFAQWLSAYAAVPANATSVRNVGDVIGTPVQPVVQAPTPAPAGPGVNGVQNPSFQTTSTTSPSGLKCWQYGGYGANTPTFGTVVPGRVGTNTRAATLSVSGYQDGDAKWLPTFDLGDCAPTVVPGHTYSLREYYRSDTVTQFTVYLRDTDGAWHYWTSSPWFAAASTWTQAAWTTDAIPSGSTGISFGLNLFTDGSLTTDDAALYDSVGAPALTTATTTNTATLARRTAATLTRVAPRVPAPAARVTAAVGQDDPAGVAGDLAH</sequence>
<organism evidence="4">
    <name type="scientific">Neobacillus citreus</name>
    <dbReference type="NCBI Taxonomy" id="2833578"/>
    <lineage>
        <taxon>Bacteria</taxon>
        <taxon>Bacillati</taxon>
        <taxon>Bacillota</taxon>
        <taxon>Bacilli</taxon>
        <taxon>Bacillales</taxon>
        <taxon>Bacillaceae</taxon>
        <taxon>Neobacillus</taxon>
    </lineage>
</organism>
<dbReference type="AlphaFoldDB" id="A0A942T0D0"/>
<comment type="caution">
    <text evidence="4">The sequence shown here is derived from an EMBL/GenBank/DDBJ whole genome shotgun (WGS) entry which is preliminary data.</text>
</comment>
<dbReference type="EMBL" id="JAGYPE010000003">
    <property type="protein sequence ID" value="MBS4183062.1"/>
    <property type="molecule type" value="Genomic_DNA"/>
</dbReference>
<dbReference type="InterPro" id="IPR051398">
    <property type="entry name" value="Polysacch_Deacetylase"/>
</dbReference>
<reference evidence="4" key="1">
    <citation type="submission" date="2021-05" db="EMBL/GenBank/DDBJ databases">
        <title>Novel Bacillus species.</title>
        <authorList>
            <person name="Liu G."/>
        </authorList>
    </citation>
    <scope>NUCLEOTIDE SEQUENCE</scope>
    <source>
        <strain evidence="4">FJAT-50051</strain>
    </source>
</reference>
<dbReference type="Pfam" id="PF01522">
    <property type="entry name" value="Polysacc_deac_1"/>
    <property type="match status" value="1"/>
</dbReference>
<name>A0A942T0D0_9BACI</name>
<feature type="chain" id="PRO_5036806675" evidence="2">
    <location>
        <begin position="37"/>
        <end position="506"/>
    </location>
</feature>
<evidence type="ECO:0000313" key="4">
    <source>
        <dbReference type="EMBL" id="MBS4183062.1"/>
    </source>
</evidence>
<evidence type="ECO:0000259" key="3">
    <source>
        <dbReference type="PROSITE" id="PS51677"/>
    </source>
</evidence>
<protein>
    <submittedName>
        <fullName evidence="4">Polysaccharide deacetylase family protein</fullName>
    </submittedName>
</protein>
<dbReference type="InterPro" id="IPR002509">
    <property type="entry name" value="NODB_dom"/>
</dbReference>
<gene>
    <name evidence="4" type="ORF">KHB02_16850</name>
</gene>
<feature type="domain" description="NodB homology" evidence="3">
    <location>
        <begin position="42"/>
        <end position="249"/>
    </location>
</feature>
<dbReference type="PANTHER" id="PTHR34216">
    <property type="match status" value="1"/>
</dbReference>
<proteinExistence type="predicted"/>